<dbReference type="RefSeq" id="WP_159366398.1">
    <property type="nucleotide sequence ID" value="NZ_CP047218.1"/>
</dbReference>
<organism evidence="1 2">
    <name type="scientific">Sphingobium yanoikuyae</name>
    <name type="common">Sphingomonas yanoikuyae</name>
    <dbReference type="NCBI Taxonomy" id="13690"/>
    <lineage>
        <taxon>Bacteria</taxon>
        <taxon>Pseudomonadati</taxon>
        <taxon>Pseudomonadota</taxon>
        <taxon>Alphaproteobacteria</taxon>
        <taxon>Sphingomonadales</taxon>
        <taxon>Sphingomonadaceae</taxon>
        <taxon>Sphingobium</taxon>
    </lineage>
</organism>
<dbReference type="Proteomes" id="UP000464086">
    <property type="component" value="Chromosome"/>
</dbReference>
<evidence type="ECO:0000313" key="1">
    <source>
        <dbReference type="EMBL" id="QHD67412.1"/>
    </source>
</evidence>
<accession>A0A6P1GH27</accession>
<dbReference type="EMBL" id="CP047218">
    <property type="protein sequence ID" value="QHD67412.1"/>
    <property type="molecule type" value="Genomic_DNA"/>
</dbReference>
<sequence>MMPDAFEIVAAKGAKLMAADIHDIEMALLDVPIDEHWIARGTVMSAIEAIVMRPDYEGDIDLDDLAEDA</sequence>
<protein>
    <submittedName>
        <fullName evidence="1">Uncharacterized protein</fullName>
    </submittedName>
</protein>
<dbReference type="AlphaFoldDB" id="A0A6P1GH27"/>
<proteinExistence type="predicted"/>
<evidence type="ECO:0000313" key="2">
    <source>
        <dbReference type="Proteomes" id="UP000464086"/>
    </source>
</evidence>
<reference evidence="1 2" key="1">
    <citation type="submission" date="2019-12" db="EMBL/GenBank/DDBJ databases">
        <title>Functional and genomic insights into the Sphingobium yanoikuyae YC-JY1, a bacterium efficiently degrading bisphenol A.</title>
        <authorList>
            <person name="Jia Y."/>
            <person name="Li X."/>
            <person name="Wang J."/>
            <person name="Eltoukhy A."/>
            <person name="Lamraoui I."/>
            <person name="Yan Y."/>
        </authorList>
    </citation>
    <scope>NUCLEOTIDE SEQUENCE [LARGE SCALE GENOMIC DNA]</scope>
    <source>
        <strain evidence="1 2">YC-JY1</strain>
    </source>
</reference>
<gene>
    <name evidence="1" type="ORF">GS397_10350</name>
</gene>
<name>A0A6P1GH27_SPHYA</name>